<dbReference type="EMBL" id="GGEC01059380">
    <property type="protein sequence ID" value="MBX39864.1"/>
    <property type="molecule type" value="Transcribed_RNA"/>
</dbReference>
<protein>
    <submittedName>
        <fullName evidence="2">Uncharacterized protein</fullName>
    </submittedName>
</protein>
<name>A0A2P2NBL3_RHIMU</name>
<organism evidence="2">
    <name type="scientific">Rhizophora mucronata</name>
    <name type="common">Asiatic mangrove</name>
    <dbReference type="NCBI Taxonomy" id="61149"/>
    <lineage>
        <taxon>Eukaryota</taxon>
        <taxon>Viridiplantae</taxon>
        <taxon>Streptophyta</taxon>
        <taxon>Embryophyta</taxon>
        <taxon>Tracheophyta</taxon>
        <taxon>Spermatophyta</taxon>
        <taxon>Magnoliopsida</taxon>
        <taxon>eudicotyledons</taxon>
        <taxon>Gunneridae</taxon>
        <taxon>Pentapetalae</taxon>
        <taxon>rosids</taxon>
        <taxon>fabids</taxon>
        <taxon>Malpighiales</taxon>
        <taxon>Rhizophoraceae</taxon>
        <taxon>Rhizophora</taxon>
    </lineage>
</organism>
<dbReference type="AlphaFoldDB" id="A0A2P2NBL3"/>
<reference evidence="2" key="1">
    <citation type="submission" date="2018-02" db="EMBL/GenBank/DDBJ databases">
        <title>Rhizophora mucronata_Transcriptome.</title>
        <authorList>
            <person name="Meera S.P."/>
            <person name="Sreeshan A."/>
            <person name="Augustine A."/>
        </authorList>
    </citation>
    <scope>NUCLEOTIDE SEQUENCE</scope>
    <source>
        <tissue evidence="2">Leaf</tissue>
    </source>
</reference>
<feature type="chain" id="PRO_5015149087" evidence="1">
    <location>
        <begin position="17"/>
        <end position="52"/>
    </location>
</feature>
<feature type="signal peptide" evidence="1">
    <location>
        <begin position="1"/>
        <end position="16"/>
    </location>
</feature>
<evidence type="ECO:0000256" key="1">
    <source>
        <dbReference type="SAM" id="SignalP"/>
    </source>
</evidence>
<keyword evidence="1" id="KW-0732">Signal</keyword>
<proteinExistence type="predicted"/>
<accession>A0A2P2NBL3</accession>
<sequence>MQILCLWLMFSIRSMGYHIQALIFDIKQLSYVTVTIFLPFSPDGNNTCLPSF</sequence>
<evidence type="ECO:0000313" key="2">
    <source>
        <dbReference type="EMBL" id="MBX39864.1"/>
    </source>
</evidence>